<sequence>MRPCRASHDASSLAGWPTSSGNTRQFWWIGTYKEKEMALELLVLTLDDTVSWHDDQNEDQFNGARPTTGAIDDRHAVSAAKALADAFRQYCHEAHLARGELARAHAKSLMSACEESFIAACEEGNFHIQRQALAWMEDAERTGGRLALASMLSSRMVCAIMERALGRDWSERFSVVATADAMSAHQAEGEQYGLILRTTAIPAHQALLVTASAHCEKIARGIGIHAVRVNAQVPVAAPSQNNELYPG</sequence>
<dbReference type="InterPro" id="IPR036412">
    <property type="entry name" value="HAD-like_sf"/>
</dbReference>
<accession>F8GVI6</accession>
<reference evidence="1 2" key="1">
    <citation type="journal article" date="2011" name="J. Bacteriol.">
        <title>Complete genome sequence of the type strain Cupriavidus necator N-1.</title>
        <authorList>
            <person name="Poehlein A."/>
            <person name="Kusian B."/>
            <person name="Friedrich B."/>
            <person name="Daniel R."/>
            <person name="Bowien B."/>
        </authorList>
    </citation>
    <scope>NUCLEOTIDE SEQUENCE [LARGE SCALE GENOMIC DNA]</scope>
    <source>
        <strain evidence="2">ATCC 43291 / DSM 13513 / CCUG 52238 / LMG 8453 / N-1</strain>
        <plasmid evidence="1 2">pBB1</plasmid>
    </source>
</reference>
<dbReference type="Gene3D" id="1.10.150.240">
    <property type="entry name" value="Putative phosphatase, domain 2"/>
    <property type="match status" value="1"/>
</dbReference>
<geneLocation type="plasmid" evidence="1 2">
    <name>pBB1</name>
</geneLocation>
<dbReference type="Gene3D" id="3.40.50.1000">
    <property type="entry name" value="HAD superfamily/HAD-like"/>
    <property type="match status" value="1"/>
</dbReference>
<dbReference type="InterPro" id="IPR023198">
    <property type="entry name" value="PGP-like_dom2"/>
</dbReference>
<keyword evidence="1" id="KW-0614">Plasmid</keyword>
<evidence type="ECO:0000313" key="1">
    <source>
        <dbReference type="EMBL" id="AEI81545.1"/>
    </source>
</evidence>
<organism evidence="1 2">
    <name type="scientific">Cupriavidus necator (strain ATCC 43291 / DSM 13513 / CCUG 52238 / LMG 8453 / N-1)</name>
    <name type="common">Ralstonia eutropha</name>
    <dbReference type="NCBI Taxonomy" id="1042878"/>
    <lineage>
        <taxon>Bacteria</taxon>
        <taxon>Pseudomonadati</taxon>
        <taxon>Pseudomonadota</taxon>
        <taxon>Betaproteobacteria</taxon>
        <taxon>Burkholderiales</taxon>
        <taxon>Burkholderiaceae</taxon>
        <taxon>Cupriavidus</taxon>
    </lineage>
</organism>
<name>F8GVI6_CUPNN</name>
<proteinExistence type="predicted"/>
<dbReference type="EMBL" id="CP002879">
    <property type="protein sequence ID" value="AEI81545.1"/>
    <property type="molecule type" value="Genomic_DNA"/>
</dbReference>
<dbReference type="AlphaFoldDB" id="F8GVI6"/>
<dbReference type="Proteomes" id="UP000006798">
    <property type="component" value="Plasmid pBB1"/>
</dbReference>
<evidence type="ECO:0000313" key="2">
    <source>
        <dbReference type="Proteomes" id="UP000006798"/>
    </source>
</evidence>
<dbReference type="InterPro" id="IPR023214">
    <property type="entry name" value="HAD_sf"/>
</dbReference>
<gene>
    <name evidence="1" type="ordered locus">CNE_BB1p01180</name>
</gene>
<dbReference type="HOGENOM" id="CLU_1123094_0_0_4"/>
<protein>
    <submittedName>
        <fullName evidence="1">Uncharacterized protein</fullName>
    </submittedName>
</protein>
<dbReference type="KEGG" id="cnc:CNE_BB1p01180"/>
<dbReference type="SUPFAM" id="SSF56784">
    <property type="entry name" value="HAD-like"/>
    <property type="match status" value="1"/>
</dbReference>